<keyword evidence="2" id="KW-1185">Reference proteome</keyword>
<organism evidence="1 2">
    <name type="scientific">Irpex rosettiformis</name>
    <dbReference type="NCBI Taxonomy" id="378272"/>
    <lineage>
        <taxon>Eukaryota</taxon>
        <taxon>Fungi</taxon>
        <taxon>Dikarya</taxon>
        <taxon>Basidiomycota</taxon>
        <taxon>Agaricomycotina</taxon>
        <taxon>Agaricomycetes</taxon>
        <taxon>Polyporales</taxon>
        <taxon>Irpicaceae</taxon>
        <taxon>Irpex</taxon>
    </lineage>
</organism>
<evidence type="ECO:0000313" key="1">
    <source>
        <dbReference type="EMBL" id="KAI0093293.1"/>
    </source>
</evidence>
<comment type="caution">
    <text evidence="1">The sequence shown here is derived from an EMBL/GenBank/DDBJ whole genome shotgun (WGS) entry which is preliminary data.</text>
</comment>
<accession>A0ACB8UGA9</accession>
<gene>
    <name evidence="1" type="ORF">BDY19DRAFT_989946</name>
</gene>
<reference evidence="1" key="1">
    <citation type="journal article" date="2021" name="Environ. Microbiol.">
        <title>Gene family expansions and transcriptome signatures uncover fungal adaptations to wood decay.</title>
        <authorList>
            <person name="Hage H."/>
            <person name="Miyauchi S."/>
            <person name="Viragh M."/>
            <person name="Drula E."/>
            <person name="Min B."/>
            <person name="Chaduli D."/>
            <person name="Navarro D."/>
            <person name="Favel A."/>
            <person name="Norest M."/>
            <person name="Lesage-Meessen L."/>
            <person name="Balint B."/>
            <person name="Merenyi Z."/>
            <person name="de Eugenio L."/>
            <person name="Morin E."/>
            <person name="Martinez A.T."/>
            <person name="Baldrian P."/>
            <person name="Stursova M."/>
            <person name="Martinez M.J."/>
            <person name="Novotny C."/>
            <person name="Magnuson J.K."/>
            <person name="Spatafora J.W."/>
            <person name="Maurice S."/>
            <person name="Pangilinan J."/>
            <person name="Andreopoulos W."/>
            <person name="LaButti K."/>
            <person name="Hundley H."/>
            <person name="Na H."/>
            <person name="Kuo A."/>
            <person name="Barry K."/>
            <person name="Lipzen A."/>
            <person name="Henrissat B."/>
            <person name="Riley R."/>
            <person name="Ahrendt S."/>
            <person name="Nagy L.G."/>
            <person name="Grigoriev I.V."/>
            <person name="Martin F."/>
            <person name="Rosso M.N."/>
        </authorList>
    </citation>
    <scope>NUCLEOTIDE SEQUENCE</scope>
    <source>
        <strain evidence="1">CBS 384.51</strain>
    </source>
</reference>
<dbReference type="EMBL" id="MU274902">
    <property type="protein sequence ID" value="KAI0093293.1"/>
    <property type="molecule type" value="Genomic_DNA"/>
</dbReference>
<proteinExistence type="predicted"/>
<sequence>MSAIAKTKLKAAREAIAKKDYIKAKDASLSALDCEPENYLAHVLLCSAYLELGDLVQSEQICLKATEIQPDVPTAWLGLAKVYERNQNWERYIEVLDKLAKLFLKSNDATKCAETLQKLIEYRRTNGTPMEAYALTLLLPESGYYHLLSELPPPDATNPSATTTFDAQSAIHNSLPILEEIISIIETHENDVFQKEVAKRRTRLGAAGPEAVKREVGREVWGISRLPLLYQEILGHPNASDDLRRATEAKLLQYKQQLLYALTSKDDIETKKKLSEELKELIDGIVLLNIPNALAWNLHIEGINASSIEEYDLDVLFRYVRLFPTSPLAKLLSAYFAYSHIPDTGSDEEKTDKRHEDEDTDLAAVILGLFPHIPNSIVAHRIAAQVYQDEEHLENAVRTAENGLELVLREERNRAITLSRVRLGLNVILGTALVHLFPPKHHTRALRIIDEVLSEESQNVPCLMGRGFIFQHAKRWVDARAQFTVVASLIPDDVHDGLRSREEAAWCQAQDQDPYGASQELLELLNILDAQQGREYDKARCWWRLGKCQWDLGDKASREDAYKSFIISLKRFSAYAPAFTSLGIYYSDFCTPPDPTRASKCFQKAFELDAREAEAARRLAEGFAEERDWDLVEVVARRTIEGEGGMDGGLDSLSKFQPLNAWAWKALGIVELTRHRYSAAISALQVALRSQPEDPLLWLRLGEAYTKATRLAAALKALEKSRELDPSEWKCSYFLGEVYRQSGQYQQAIDMFSMILLEVPSELTVLLSLAQTHLDFGKAENLGNFSARAESSFVSAIRVVLDGFDASPGFRRIAWKTAADALYELSQLPTYTDDETLLVILKEALPLIIGHPMERLSTLLEIPPKLSETSYSALSRFVLEVSLCAYSYRISLGSLDSSASASAWYDLAVALKLYGQRNIGDEKREKVNDEAVQCFKEAISLSPIDDRYWNALANALFISKPRLAQHAYVKALDIDTKNFVTWTNLGLFYLYHSDAELAREAFNRAQVLDPDYALAWVGQAVLAVTLGHRSEASALFEHAVGLTTIVPEADIAYARRSFQAFNSVSQKHPTPLESFFPAFFVLGRYSQKRPDDATGLHLFGLVCERVGHLNLGITCIEKAVSLLEAAYEESEDPVLERQYTIAHINMARLRLSSTSYEEALDSYRTVIGLLGEPEDLSSCSLLAQAHLGSGLVHLKLGDAEAAIEAFETALEAAANDLPLKGNAVVLLAQTLWSLDTEEAREAAKAHLLQSIESDPDNLIAVNTLAGMGIFTEDDSLLDAALSEILSLPIHERHERDPEREVSYLLIQHHLSQSNVREAVAVAQSAVVHEPARSEGREELACLAMQQGEAVSAHAILQSSSIESRNTLGLRAIMEARLGISSAKSSAAKAVFRTPWEQRNWQALAYCRSMQH</sequence>
<protein>
    <submittedName>
        <fullName evidence="1">TPR-like protein</fullName>
    </submittedName>
</protein>
<dbReference type="Proteomes" id="UP001055072">
    <property type="component" value="Unassembled WGS sequence"/>
</dbReference>
<name>A0ACB8UGA9_9APHY</name>
<evidence type="ECO:0000313" key="2">
    <source>
        <dbReference type="Proteomes" id="UP001055072"/>
    </source>
</evidence>